<sequence length="64" mass="6924">MQVHTHRNLRFADAAQGSGNAEIKGLKEIADADDAEIDPPDFNRILLCAHESHDLIGIDKGSQG</sequence>
<comment type="caution">
    <text evidence="1">The sequence shown here is derived from an EMBL/GenBank/DDBJ whole genome shotgun (WGS) entry which is preliminary data.</text>
</comment>
<proteinExistence type="predicted"/>
<evidence type="ECO:0000313" key="1">
    <source>
        <dbReference type="EMBL" id="MPM33233.1"/>
    </source>
</evidence>
<accession>A0A644Z3B0</accession>
<gene>
    <name evidence="1" type="ORF">SDC9_79802</name>
</gene>
<name>A0A644Z3B0_9ZZZZ</name>
<dbReference type="AlphaFoldDB" id="A0A644Z3B0"/>
<reference evidence="1" key="1">
    <citation type="submission" date="2019-08" db="EMBL/GenBank/DDBJ databases">
        <authorList>
            <person name="Kucharzyk K."/>
            <person name="Murdoch R.W."/>
            <person name="Higgins S."/>
            <person name="Loffler F."/>
        </authorList>
    </citation>
    <scope>NUCLEOTIDE SEQUENCE</scope>
</reference>
<organism evidence="1">
    <name type="scientific">bioreactor metagenome</name>
    <dbReference type="NCBI Taxonomy" id="1076179"/>
    <lineage>
        <taxon>unclassified sequences</taxon>
        <taxon>metagenomes</taxon>
        <taxon>ecological metagenomes</taxon>
    </lineage>
</organism>
<protein>
    <submittedName>
        <fullName evidence="1">Uncharacterized protein</fullName>
    </submittedName>
</protein>
<dbReference type="EMBL" id="VSSQ01006595">
    <property type="protein sequence ID" value="MPM33233.1"/>
    <property type="molecule type" value="Genomic_DNA"/>
</dbReference>